<dbReference type="InterPro" id="IPR001002">
    <property type="entry name" value="Chitin-bd_1"/>
</dbReference>
<feature type="disulfide bond" evidence="17">
    <location>
        <begin position="287"/>
        <end position="301"/>
    </location>
</feature>
<evidence type="ECO:0000313" key="24">
    <source>
        <dbReference type="EMBL" id="KGQ03525.1"/>
    </source>
</evidence>
<keyword evidence="6 18" id="KW-0349">Heme</keyword>
<evidence type="ECO:0000259" key="22">
    <source>
        <dbReference type="PROSITE" id="PS51782"/>
    </source>
</evidence>
<dbReference type="InterPro" id="IPR036397">
    <property type="entry name" value="RNaseH_sf"/>
</dbReference>
<dbReference type="GO" id="GO:0008061">
    <property type="term" value="F:chitin binding"/>
    <property type="evidence" value="ECO:0007669"/>
    <property type="project" value="UniProtKB-UniRule"/>
</dbReference>
<feature type="binding site" description="axial binding residue" evidence="18">
    <location>
        <position position="453"/>
    </location>
    <ligand>
        <name>heme</name>
        <dbReference type="ChEBI" id="CHEBI:30413"/>
    </ligand>
    <ligandPart>
        <name>Fe</name>
        <dbReference type="ChEBI" id="CHEBI:18248"/>
    </ligandPart>
</feature>
<dbReference type="Pfam" id="PF05730">
    <property type="entry name" value="CFEM"/>
    <property type="match status" value="2"/>
</dbReference>
<dbReference type="InterPro" id="IPR051735">
    <property type="entry name" value="CFEM_domain"/>
</dbReference>
<dbReference type="GO" id="GO:0046872">
    <property type="term" value="F:metal ion binding"/>
    <property type="evidence" value="ECO:0007669"/>
    <property type="project" value="UniProtKB-UniRule"/>
</dbReference>
<feature type="domain" description="LysM" evidence="22">
    <location>
        <begin position="97"/>
        <end position="147"/>
    </location>
</feature>
<evidence type="ECO:0000256" key="9">
    <source>
        <dbReference type="ARBA" id="ARBA00022723"/>
    </source>
</evidence>
<dbReference type="GO" id="GO:0003676">
    <property type="term" value="F:nucleic acid binding"/>
    <property type="evidence" value="ECO:0007669"/>
    <property type="project" value="InterPro"/>
</dbReference>
<feature type="domain" description="Chitin-binding type-1" evidence="21">
    <location>
        <begin position="211"/>
        <end position="256"/>
    </location>
</feature>
<evidence type="ECO:0000256" key="11">
    <source>
        <dbReference type="ARBA" id="ARBA00023004"/>
    </source>
</evidence>
<dbReference type="Gene3D" id="3.30.60.10">
    <property type="entry name" value="Endochitinase-like"/>
    <property type="match status" value="2"/>
</dbReference>
<accession>A0A0A2VBS0</accession>
<dbReference type="Proteomes" id="UP000030106">
    <property type="component" value="Unassembled WGS sequence"/>
</dbReference>
<dbReference type="PROSITE" id="PS50941">
    <property type="entry name" value="CHIT_BIND_I_2"/>
    <property type="match status" value="2"/>
</dbReference>
<feature type="disulfide bond" evidence="18">
    <location>
        <begin position="449"/>
        <end position="456"/>
    </location>
</feature>
<dbReference type="PANTHER" id="PTHR37928">
    <property type="entry name" value="CFEM DOMAIN PROTEIN (AFU_ORTHOLOGUE AFUA_6G14090)"/>
    <property type="match status" value="1"/>
</dbReference>
<dbReference type="HOGENOM" id="CLU_012197_0_0_1"/>
<evidence type="ECO:0000256" key="19">
    <source>
        <dbReference type="SAM" id="MobiDB-lite"/>
    </source>
</evidence>
<evidence type="ECO:0000256" key="15">
    <source>
        <dbReference type="ARBA" id="ARBA00023288"/>
    </source>
</evidence>
<dbReference type="PROSITE" id="PS52012">
    <property type="entry name" value="CFEM"/>
    <property type="match status" value="1"/>
</dbReference>
<dbReference type="PANTHER" id="PTHR37928:SF1">
    <property type="entry name" value="CFEM DOMAIN PROTEIN (AFU_ORTHOLOGUE AFUA_6G14090)"/>
    <property type="match status" value="1"/>
</dbReference>
<evidence type="ECO:0000256" key="18">
    <source>
        <dbReference type="PROSITE-ProRule" id="PRU01356"/>
    </source>
</evidence>
<evidence type="ECO:0000256" key="3">
    <source>
        <dbReference type="ARBA" id="ARBA00010031"/>
    </source>
</evidence>
<dbReference type="GO" id="GO:0005576">
    <property type="term" value="C:extracellular region"/>
    <property type="evidence" value="ECO:0007669"/>
    <property type="project" value="UniProtKB-SubCell"/>
</dbReference>
<dbReference type="CDD" id="cd00118">
    <property type="entry name" value="LysM"/>
    <property type="match status" value="1"/>
</dbReference>
<dbReference type="GO" id="GO:0005886">
    <property type="term" value="C:plasma membrane"/>
    <property type="evidence" value="ECO:0007669"/>
    <property type="project" value="UniProtKB-SubCell"/>
</dbReference>
<feature type="domain" description="CFEM" evidence="23">
    <location>
        <begin position="404"/>
        <end position="518"/>
    </location>
</feature>
<keyword evidence="7" id="KW-0336">GPI-anchor</keyword>
<evidence type="ECO:0000256" key="12">
    <source>
        <dbReference type="ARBA" id="ARBA00023136"/>
    </source>
</evidence>
<evidence type="ECO:0000256" key="2">
    <source>
        <dbReference type="ARBA" id="ARBA00004613"/>
    </source>
</evidence>
<dbReference type="InterPro" id="IPR036779">
    <property type="entry name" value="LysM_dom_sf"/>
</dbReference>
<dbReference type="InterPro" id="IPR008427">
    <property type="entry name" value="Extracellular_membr_CFEM_dom"/>
</dbReference>
<evidence type="ECO:0000259" key="23">
    <source>
        <dbReference type="PROSITE" id="PS52012"/>
    </source>
</evidence>
<keyword evidence="13 17" id="KW-1015">Disulfide bond</keyword>
<dbReference type="Gene3D" id="3.30.420.10">
    <property type="entry name" value="Ribonuclease H-like superfamily/Ribonuclease H"/>
    <property type="match status" value="1"/>
</dbReference>
<evidence type="ECO:0000256" key="1">
    <source>
        <dbReference type="ARBA" id="ARBA00004609"/>
    </source>
</evidence>
<feature type="disulfide bond" evidence="17">
    <location>
        <begin position="230"/>
        <end position="244"/>
    </location>
</feature>
<comment type="caution">
    <text evidence="17">Lacks conserved residue(s) required for the propagation of feature annotation.</text>
</comment>
<name>A0A0A2VBS0_BEABA</name>
<evidence type="ECO:0000256" key="14">
    <source>
        <dbReference type="ARBA" id="ARBA00023180"/>
    </source>
</evidence>
<feature type="region of interest" description="Disordered" evidence="19">
    <location>
        <begin position="319"/>
        <end position="338"/>
    </location>
</feature>
<feature type="domain" description="Chitin-binding type-1" evidence="21">
    <location>
        <begin position="269"/>
        <end position="314"/>
    </location>
</feature>
<dbReference type="InterPro" id="IPR036861">
    <property type="entry name" value="Endochitinase-like_sf"/>
</dbReference>
<evidence type="ECO:0000256" key="8">
    <source>
        <dbReference type="ARBA" id="ARBA00022669"/>
    </source>
</evidence>
<dbReference type="PROSITE" id="PS51782">
    <property type="entry name" value="LYSM"/>
    <property type="match status" value="1"/>
</dbReference>
<evidence type="ECO:0000256" key="5">
    <source>
        <dbReference type="ARBA" id="ARBA00022525"/>
    </source>
</evidence>
<gene>
    <name evidence="24" type="ORF">BBAD15_g11247</name>
</gene>
<keyword evidence="5" id="KW-0964">Secreted</keyword>
<dbReference type="EMBL" id="ANFO01001209">
    <property type="protein sequence ID" value="KGQ03525.1"/>
    <property type="molecule type" value="Genomic_DNA"/>
</dbReference>
<keyword evidence="11 18" id="KW-0408">Iron</keyword>
<comment type="similarity">
    <text evidence="3">Belongs to the RBT5 family.</text>
</comment>
<dbReference type="OrthoDB" id="5152880at2759"/>
<protein>
    <submittedName>
        <fullName evidence="24">Uncharacterized protein</fullName>
    </submittedName>
</protein>
<keyword evidence="12" id="KW-0472">Membrane</keyword>
<dbReference type="eggNOG" id="ENOG502STNY">
    <property type="taxonomic scope" value="Eukaryota"/>
</dbReference>
<feature type="disulfide bond" evidence="18">
    <location>
        <begin position="458"/>
        <end position="491"/>
    </location>
</feature>
<evidence type="ECO:0000256" key="10">
    <source>
        <dbReference type="ARBA" id="ARBA00022729"/>
    </source>
</evidence>
<organism evidence="24 25">
    <name type="scientific">Beauveria bassiana D1-5</name>
    <dbReference type="NCBI Taxonomy" id="1245745"/>
    <lineage>
        <taxon>Eukaryota</taxon>
        <taxon>Fungi</taxon>
        <taxon>Dikarya</taxon>
        <taxon>Ascomycota</taxon>
        <taxon>Pezizomycotina</taxon>
        <taxon>Sordariomycetes</taxon>
        <taxon>Hypocreomycetidae</taxon>
        <taxon>Hypocreales</taxon>
        <taxon>Cordycipitaceae</taxon>
        <taxon>Beauveria</taxon>
    </lineage>
</organism>
<evidence type="ECO:0000256" key="13">
    <source>
        <dbReference type="ARBA" id="ARBA00023157"/>
    </source>
</evidence>
<evidence type="ECO:0000256" key="4">
    <source>
        <dbReference type="ARBA" id="ARBA00022475"/>
    </source>
</evidence>
<feature type="compositionally biased region" description="Low complexity" evidence="19">
    <location>
        <begin position="52"/>
        <end position="72"/>
    </location>
</feature>
<evidence type="ECO:0000313" key="25">
    <source>
        <dbReference type="Proteomes" id="UP000030106"/>
    </source>
</evidence>
<comment type="similarity">
    <text evidence="16">Belongs to the secreted LysM effector family.</text>
</comment>
<dbReference type="STRING" id="1245745.A0A0A2VBS0"/>
<dbReference type="InterPro" id="IPR018392">
    <property type="entry name" value="LysM"/>
</dbReference>
<feature type="signal peptide" evidence="20">
    <location>
        <begin position="1"/>
        <end position="28"/>
    </location>
</feature>
<dbReference type="AlphaFoldDB" id="A0A0A2VBS0"/>
<keyword evidence="8 17" id="KW-0147">Chitin-binding</keyword>
<keyword evidence="14" id="KW-0325">Glycoprotein</keyword>
<evidence type="ECO:0000256" key="17">
    <source>
        <dbReference type="PROSITE-ProRule" id="PRU00261"/>
    </source>
</evidence>
<evidence type="ECO:0000256" key="20">
    <source>
        <dbReference type="SAM" id="SignalP"/>
    </source>
</evidence>
<evidence type="ECO:0000256" key="7">
    <source>
        <dbReference type="ARBA" id="ARBA00022622"/>
    </source>
</evidence>
<keyword evidence="9 18" id="KW-0479">Metal-binding</keyword>
<comment type="caution">
    <text evidence="24">The sequence shown here is derived from an EMBL/GenBank/DDBJ whole genome shotgun (WGS) entry which is preliminary data.</text>
</comment>
<keyword evidence="4" id="KW-1003">Cell membrane</keyword>
<dbReference type="Gene3D" id="3.10.350.10">
    <property type="entry name" value="LysM domain"/>
    <property type="match status" value="1"/>
</dbReference>
<dbReference type="SMART" id="SM00747">
    <property type="entry name" value="CFEM"/>
    <property type="match status" value="2"/>
</dbReference>
<comment type="subcellular location">
    <subcellularLocation>
        <location evidence="1">Cell membrane</location>
        <topology evidence="1">Lipid-anchor</topology>
        <topology evidence="1">GPI-anchor</topology>
    </subcellularLocation>
    <subcellularLocation>
        <location evidence="2">Secreted</location>
    </subcellularLocation>
</comment>
<dbReference type="GO" id="GO:0098552">
    <property type="term" value="C:side of membrane"/>
    <property type="evidence" value="ECO:0007669"/>
    <property type="project" value="UniProtKB-KW"/>
</dbReference>
<evidence type="ECO:0000259" key="21">
    <source>
        <dbReference type="PROSITE" id="PS50941"/>
    </source>
</evidence>
<reference evidence="24 25" key="1">
    <citation type="submission" date="2012-10" db="EMBL/GenBank/DDBJ databases">
        <title>Genome sequencing and analysis of entomopathogenic fungi Beauveria bassiana D1-5.</title>
        <authorList>
            <person name="Li Q."/>
            <person name="Wang L."/>
            <person name="Zhang Z."/>
            <person name="Wang Q."/>
            <person name="Ren J."/>
            <person name="Wang M."/>
            <person name="Xu W."/>
            <person name="Wang J."/>
            <person name="Lu Y."/>
            <person name="Du Q."/>
            <person name="Sun Z."/>
        </authorList>
    </citation>
    <scope>NUCLEOTIDE SEQUENCE [LARGE SCALE GENOMIC DNA]</scope>
    <source>
        <strain evidence="24 25">D1-5</strain>
    </source>
</reference>
<keyword evidence="15" id="KW-0449">Lipoprotein</keyword>
<feature type="region of interest" description="Disordered" evidence="19">
    <location>
        <begin position="50"/>
        <end position="72"/>
    </location>
</feature>
<keyword evidence="10 20" id="KW-0732">Signal</keyword>
<evidence type="ECO:0000256" key="6">
    <source>
        <dbReference type="ARBA" id="ARBA00022617"/>
    </source>
</evidence>
<sequence length="994" mass="105100">MKSSLSASYASHLTSLTIALYLAGTVQASNKCAPATWLAGQFKARGIDTDTSSLPSSASPSGVGTASSRSSSMDVSVSMSPLLSGGDITAGEVNCRYSASTKGMDINYYSCMALATKYGISIEKFFQLNPALHPDCGNIQGDTDYCVDGFIEPVRATNGLCGPANGNATCLGTEFQCCNARTWRCGNSQADCADGTCYEGACAGDAVFTTNGECGRQHGYKQCVGIWGDCCNAEGKCGTGESFCGYGKCQLGNCRVVLQPPKVGGLTPDGTCGGKYQYKCNIAYGECCNKYGMCGSQPPDCGIGCQPLFGNCASPAASTTSNQPSSVPATTTTSANLPSTYIPTETDLPSCGQLCFKNMLAQHSALGCDAQNAYCMCNNVDFSNGLRDCSNGACGQEVASTVIAFGKSYCSAAFASHTAPATATGISSLPSCGQTCFNNMRGQYSQLGCGSPDPYCLCSNTNFSNGIRDCSNAACGTDVARTVIAFGREYCSAASASHSAQATAQPTVAFQVQPHLSTDCDGDSDIALVDFQSGSNGRCINLACHAASLGIHAAGDCPDGHVQLSYWQESDCSGEWYGYGYASRNTCRVLWSGGLMFKSLWMKCMAPSDDCVTKGTCVPNAEPKVGICEKPAVAFRLQSRYHTDCTGEVHDNVVVNSGSNGMCVETDCMVGSLDIAGVGDCPDDNVQLSYWGEKGCTDVTVGLAQRTPLSQSLAIFIWKFQVRVSEAVAVSSSARNGIVGAGGIIQSKATASNGSKREVFSFTLGARTGQNPFSGELAAIAYALRNIRNANRQNIAISTRNKGVVAALSRPYQQSGQEFIKCIYDSVEELAGKGNAVTVGWESPDKNKLLQTAKRQAKAATEQGAVPHAPFPVMKSTMLNKEQMRLRGERCIPEGVGRHGEVERIPPSYQGSVLRAIGMNSGNHFAKTQAQNGMTCPSDWEADQQQTVRTGTQIWELFERRYSLHLPQDGSTIDKQMATMAFNIPRNRNHDEID</sequence>
<evidence type="ECO:0000256" key="16">
    <source>
        <dbReference type="ARBA" id="ARBA00044955"/>
    </source>
</evidence>
<feature type="chain" id="PRO_5001995430" evidence="20">
    <location>
        <begin position="29"/>
        <end position="994"/>
    </location>
</feature>
<proteinExistence type="inferred from homology"/>